<keyword evidence="2" id="KW-0963">Cytoplasm</keyword>
<organism evidence="15 16">
    <name type="scientific">Acrasis kona</name>
    <dbReference type="NCBI Taxonomy" id="1008807"/>
    <lineage>
        <taxon>Eukaryota</taxon>
        <taxon>Discoba</taxon>
        <taxon>Heterolobosea</taxon>
        <taxon>Tetramitia</taxon>
        <taxon>Eutetramitia</taxon>
        <taxon>Acrasidae</taxon>
        <taxon>Acrasis</taxon>
    </lineage>
</organism>
<evidence type="ECO:0000256" key="3">
    <source>
        <dbReference type="ARBA" id="ARBA00022701"/>
    </source>
</evidence>
<dbReference type="GO" id="GO:0005874">
    <property type="term" value="C:microtubule"/>
    <property type="evidence" value="ECO:0007669"/>
    <property type="project" value="UniProtKB-KW"/>
</dbReference>
<dbReference type="CDD" id="cd00106">
    <property type="entry name" value="KISc"/>
    <property type="match status" value="1"/>
</dbReference>
<dbReference type="PROSITE" id="PS00411">
    <property type="entry name" value="KINESIN_MOTOR_1"/>
    <property type="match status" value="1"/>
</dbReference>
<dbReference type="AlphaFoldDB" id="A0AAW2Z7W9"/>
<dbReference type="GO" id="GO:0003777">
    <property type="term" value="F:microtubule motor activity"/>
    <property type="evidence" value="ECO:0007669"/>
    <property type="project" value="InterPro"/>
</dbReference>
<feature type="coiled-coil region" evidence="12">
    <location>
        <begin position="396"/>
        <end position="447"/>
    </location>
</feature>
<comment type="caution">
    <text evidence="15">The sequence shown here is derived from an EMBL/GenBank/DDBJ whole genome shotgun (WGS) entry which is preliminary data.</text>
</comment>
<dbReference type="SMART" id="SM00129">
    <property type="entry name" value="KISc"/>
    <property type="match status" value="1"/>
</dbReference>
<sequence>MSTLRTFSKIIESGSNARSSATNNNNILPQIEQLENIKVAVRVRPLFDNEQDCEESLSVLDDATVIVKKGLTRSEMFFDRVFTKECSQEEVYQTVREIIDAVLKGYNGTVFAYGQTGTGKTHTMLGIDFNFNEEKSTMEYVLRQESKGIIPRSVEQILSYIKKTKNTIRYKIYCSYLEIYNERIYDLLSYSEKNVHLDIREDKRRGLYVQDLTTVQVTKEEDIYKLMEQGAHNRSVAATDMNERSSRSHTIFQMFIEQEPLNRDSKGSDDCLAKVSKLNLVDLAGSEKWNTFSNPKMECKRIQELTSINQSLSTLGNCISALMQPGRSHIPFRDSKLTRLLQDSLGGNTKTLFVATVSSSLLALEETLSTLKFADRAKRVVVAAKINEVVDDAVLIKRYEAEISRLRKELKSNQRTNMQIKALTEDNNQLRQEVEHLKQAISQGKHNGNSCNCNKSNTASESINVRIHKKLDILEDIESEQRDREKELDGYHMWLHSIPVQYDGEQHSLDIKDRLKLMENSVELQHKELARTKKLFIRDLAIVKDELSDKNTDLIKAYKKIDLLESQCGQSRKNINPAPIPVVEVSDNQNKILLESGISAFRTDLISMMGEHLLESESMTNPSQLVEDLKEIVDGCSEALEETISKCFKNQPRVPAIPINDDCEESAILRNYWQDTISKQLADSQEQHREMYILSGVMRNSISRAVNLIKKHSTNEQSSHHDRQQLQLSLEEIVKNLDRTITKPSLANNEKENMPPPTTPIYSKSLSTTNMPLKTINIQQR</sequence>
<dbReference type="EMBL" id="JAOPGA020001068">
    <property type="protein sequence ID" value="KAL0484791.1"/>
    <property type="molecule type" value="Genomic_DNA"/>
</dbReference>
<evidence type="ECO:0000256" key="10">
    <source>
        <dbReference type="PROSITE-ProRule" id="PRU00283"/>
    </source>
</evidence>
<keyword evidence="8" id="KW-0206">Cytoskeleton</keyword>
<evidence type="ECO:0000256" key="8">
    <source>
        <dbReference type="ARBA" id="ARBA00023212"/>
    </source>
</evidence>
<dbReference type="GO" id="GO:0007018">
    <property type="term" value="P:microtubule-based movement"/>
    <property type="evidence" value="ECO:0007669"/>
    <property type="project" value="InterPro"/>
</dbReference>
<keyword evidence="4 10" id="KW-0547">Nucleotide-binding</keyword>
<feature type="region of interest" description="Disordered" evidence="13">
    <location>
        <begin position="743"/>
        <end position="766"/>
    </location>
</feature>
<evidence type="ECO:0000256" key="11">
    <source>
        <dbReference type="RuleBase" id="RU000394"/>
    </source>
</evidence>
<dbReference type="InterPro" id="IPR027640">
    <property type="entry name" value="Kinesin-like_fam"/>
</dbReference>
<evidence type="ECO:0000256" key="12">
    <source>
        <dbReference type="SAM" id="Coils"/>
    </source>
</evidence>
<comment type="subcellular location">
    <subcellularLocation>
        <location evidence="1">Cytoplasm</location>
        <location evidence="1">Cytoskeleton</location>
    </subcellularLocation>
</comment>
<evidence type="ECO:0000313" key="15">
    <source>
        <dbReference type="EMBL" id="KAL0484791.1"/>
    </source>
</evidence>
<dbReference type="GO" id="GO:0005524">
    <property type="term" value="F:ATP binding"/>
    <property type="evidence" value="ECO:0007669"/>
    <property type="project" value="UniProtKB-UniRule"/>
</dbReference>
<dbReference type="InterPro" id="IPR027417">
    <property type="entry name" value="P-loop_NTPase"/>
</dbReference>
<evidence type="ECO:0000256" key="7">
    <source>
        <dbReference type="ARBA" id="ARBA00023175"/>
    </source>
</evidence>
<keyword evidence="5 10" id="KW-0067">ATP-binding</keyword>
<keyword evidence="3 11" id="KW-0493">Microtubule</keyword>
<keyword evidence="6 12" id="KW-0175">Coiled coil</keyword>
<protein>
    <recommendedName>
        <fullName evidence="11">Kinesin-like protein</fullName>
    </recommendedName>
</protein>
<evidence type="ECO:0000256" key="13">
    <source>
        <dbReference type="SAM" id="MobiDB-lite"/>
    </source>
</evidence>
<dbReference type="GO" id="GO:0007010">
    <property type="term" value="P:cytoskeleton organization"/>
    <property type="evidence" value="ECO:0007669"/>
    <property type="project" value="UniProtKB-ARBA"/>
</dbReference>
<feature type="binding site" evidence="10">
    <location>
        <begin position="114"/>
        <end position="121"/>
    </location>
    <ligand>
        <name>ATP</name>
        <dbReference type="ChEBI" id="CHEBI:30616"/>
    </ligand>
</feature>
<evidence type="ECO:0000256" key="1">
    <source>
        <dbReference type="ARBA" id="ARBA00004245"/>
    </source>
</evidence>
<name>A0AAW2Z7W9_9EUKA</name>
<dbReference type="PRINTS" id="PR00380">
    <property type="entry name" value="KINESINHEAVY"/>
</dbReference>
<evidence type="ECO:0000256" key="5">
    <source>
        <dbReference type="ARBA" id="ARBA00022840"/>
    </source>
</evidence>
<evidence type="ECO:0000256" key="2">
    <source>
        <dbReference type="ARBA" id="ARBA00022490"/>
    </source>
</evidence>
<dbReference type="FunFam" id="3.40.850.10:FF:000019">
    <property type="entry name" value="Kinesin-like protein KIN-5D"/>
    <property type="match status" value="1"/>
</dbReference>
<gene>
    <name evidence="15" type="ORF">AKO1_003716</name>
</gene>
<comment type="similarity">
    <text evidence="9">Belongs to the TRAFAC class myosin-kinesin ATPase superfamily. Kinesin family. KIN-5/BimC subfamily.</text>
</comment>
<dbReference type="InterPro" id="IPR019821">
    <property type="entry name" value="Kinesin_motor_CS"/>
</dbReference>
<evidence type="ECO:0000256" key="6">
    <source>
        <dbReference type="ARBA" id="ARBA00023054"/>
    </source>
</evidence>
<dbReference type="PANTHER" id="PTHR47968:SF75">
    <property type="entry name" value="CENTROMERE-ASSOCIATED PROTEIN E"/>
    <property type="match status" value="1"/>
</dbReference>
<proteinExistence type="inferred from homology"/>
<evidence type="ECO:0000259" key="14">
    <source>
        <dbReference type="PROSITE" id="PS50067"/>
    </source>
</evidence>
<dbReference type="Gene3D" id="3.40.850.10">
    <property type="entry name" value="Kinesin motor domain"/>
    <property type="match status" value="1"/>
</dbReference>
<evidence type="ECO:0000313" key="16">
    <source>
        <dbReference type="Proteomes" id="UP001431209"/>
    </source>
</evidence>
<dbReference type="InterPro" id="IPR001752">
    <property type="entry name" value="Kinesin_motor_dom"/>
</dbReference>
<dbReference type="Pfam" id="PF00225">
    <property type="entry name" value="Kinesin"/>
    <property type="match status" value="1"/>
</dbReference>
<dbReference type="PANTHER" id="PTHR47968">
    <property type="entry name" value="CENTROMERE PROTEIN E"/>
    <property type="match status" value="1"/>
</dbReference>
<reference evidence="15 16" key="1">
    <citation type="submission" date="2024-03" db="EMBL/GenBank/DDBJ databases">
        <title>The Acrasis kona genome and developmental transcriptomes reveal deep origins of eukaryotic multicellular pathways.</title>
        <authorList>
            <person name="Sheikh S."/>
            <person name="Fu C.-J."/>
            <person name="Brown M.W."/>
            <person name="Baldauf S.L."/>
        </authorList>
    </citation>
    <scope>NUCLEOTIDE SEQUENCE [LARGE SCALE GENOMIC DNA]</scope>
    <source>
        <strain evidence="15 16">ATCC MYA-3509</strain>
    </source>
</reference>
<dbReference type="PROSITE" id="PS50067">
    <property type="entry name" value="KINESIN_MOTOR_2"/>
    <property type="match status" value="1"/>
</dbReference>
<dbReference type="GO" id="GO:0008017">
    <property type="term" value="F:microtubule binding"/>
    <property type="evidence" value="ECO:0007669"/>
    <property type="project" value="InterPro"/>
</dbReference>
<dbReference type="SUPFAM" id="SSF52540">
    <property type="entry name" value="P-loop containing nucleoside triphosphate hydrolases"/>
    <property type="match status" value="1"/>
</dbReference>
<evidence type="ECO:0000256" key="4">
    <source>
        <dbReference type="ARBA" id="ARBA00022741"/>
    </source>
</evidence>
<keyword evidence="7 10" id="KW-0505">Motor protein</keyword>
<dbReference type="Proteomes" id="UP001431209">
    <property type="component" value="Unassembled WGS sequence"/>
</dbReference>
<dbReference type="InterPro" id="IPR036961">
    <property type="entry name" value="Kinesin_motor_dom_sf"/>
</dbReference>
<feature type="domain" description="Kinesin motor" evidence="14">
    <location>
        <begin position="36"/>
        <end position="380"/>
    </location>
</feature>
<keyword evidence="16" id="KW-1185">Reference proteome</keyword>
<accession>A0AAW2Z7W9</accession>
<evidence type="ECO:0000256" key="9">
    <source>
        <dbReference type="ARBA" id="ARBA00034704"/>
    </source>
</evidence>